<evidence type="ECO:0000313" key="2">
    <source>
        <dbReference type="Proteomes" id="UP001605036"/>
    </source>
</evidence>
<dbReference type="EMBL" id="JBHFFA010000004">
    <property type="protein sequence ID" value="KAL2630265.1"/>
    <property type="molecule type" value="Genomic_DNA"/>
</dbReference>
<accession>A0ABD1YIE7</accession>
<reference evidence="1 2" key="1">
    <citation type="submission" date="2024-09" db="EMBL/GenBank/DDBJ databases">
        <title>Chromosome-scale assembly of Riccia fluitans.</title>
        <authorList>
            <person name="Paukszto L."/>
            <person name="Sawicki J."/>
            <person name="Karawczyk K."/>
            <person name="Piernik-Szablinska J."/>
            <person name="Szczecinska M."/>
            <person name="Mazdziarz M."/>
        </authorList>
    </citation>
    <scope>NUCLEOTIDE SEQUENCE [LARGE SCALE GENOMIC DNA]</scope>
    <source>
        <strain evidence="1">Rf_01</strain>
        <tissue evidence="1">Aerial parts of the thallus</tissue>
    </source>
</reference>
<organism evidence="1 2">
    <name type="scientific">Riccia fluitans</name>
    <dbReference type="NCBI Taxonomy" id="41844"/>
    <lineage>
        <taxon>Eukaryota</taxon>
        <taxon>Viridiplantae</taxon>
        <taxon>Streptophyta</taxon>
        <taxon>Embryophyta</taxon>
        <taxon>Marchantiophyta</taxon>
        <taxon>Marchantiopsida</taxon>
        <taxon>Marchantiidae</taxon>
        <taxon>Marchantiales</taxon>
        <taxon>Ricciaceae</taxon>
        <taxon>Riccia</taxon>
    </lineage>
</organism>
<dbReference type="Proteomes" id="UP001605036">
    <property type="component" value="Unassembled WGS sequence"/>
</dbReference>
<gene>
    <name evidence="1" type="ORF">R1flu_014951</name>
</gene>
<comment type="caution">
    <text evidence="1">The sequence shown here is derived from an EMBL/GenBank/DDBJ whole genome shotgun (WGS) entry which is preliminary data.</text>
</comment>
<sequence>MRPKRKKWWEIDDQQEIDQMEKIPDTTECTLQRETRSKRIVEVLTVRQGNLSPLIHTRQTLAKNDRIASSNSGKKLMNLSDLCVNSLYDDDGNDLTPETGVQCMYDDTVYSVRNNPLFEVRIL</sequence>
<name>A0ABD1YIE7_9MARC</name>
<dbReference type="AlphaFoldDB" id="A0ABD1YIE7"/>
<protein>
    <submittedName>
        <fullName evidence="1">Uncharacterized protein</fullName>
    </submittedName>
</protein>
<evidence type="ECO:0000313" key="1">
    <source>
        <dbReference type="EMBL" id="KAL2630265.1"/>
    </source>
</evidence>
<proteinExistence type="predicted"/>
<keyword evidence="2" id="KW-1185">Reference proteome</keyword>